<accession>A0A6L5WKQ2</accession>
<dbReference type="Pfam" id="PF12870">
    <property type="entry name" value="DUF4878"/>
    <property type="match status" value="1"/>
</dbReference>
<gene>
    <name evidence="2" type="ORF">F1B92_06565</name>
</gene>
<dbReference type="AlphaFoldDB" id="A0A6L5WKQ2"/>
<name>A0A6L5WKQ2_9BACT</name>
<reference evidence="2 3" key="2">
    <citation type="submission" date="2020-03" db="EMBL/GenBank/DDBJ databases">
        <title>Campylobacter portucalensis sp. nov., a new species of Campylobacter isolated from the reproductive tract of bulls.</title>
        <authorList>
            <person name="Silva M.F."/>
            <person name="Pereira G."/>
            <person name="Carneiro C."/>
            <person name="Hemphill A."/>
            <person name="Mateus L."/>
            <person name="Lopes-Da-Costa L."/>
            <person name="Silva E."/>
        </authorList>
    </citation>
    <scope>NUCLEOTIDE SEQUENCE [LARGE SCALE GENOMIC DNA]</scope>
    <source>
        <strain evidence="2 3">FMV-PI01</strain>
    </source>
</reference>
<keyword evidence="3" id="KW-1185">Reference proteome</keyword>
<dbReference type="EMBL" id="VWSJ01000025">
    <property type="protein sequence ID" value="MSN96827.1"/>
    <property type="molecule type" value="Genomic_DNA"/>
</dbReference>
<feature type="domain" description="DUF4878" evidence="1">
    <location>
        <begin position="16"/>
        <end position="131"/>
    </location>
</feature>
<dbReference type="PROSITE" id="PS51257">
    <property type="entry name" value="PROKAR_LIPOPROTEIN"/>
    <property type="match status" value="1"/>
</dbReference>
<protein>
    <submittedName>
        <fullName evidence="2">DUF4878 domain-containing protein</fullName>
    </submittedName>
</protein>
<sequence length="133" mass="15173">MKKILVAIMAMFLFIGCGSPEKEAEKVAIKFTEYFFESNTEEVFKLIYLSEQDLAIEGIEELVKGKLLSIMGTQKEKIKKMGGVKSITALSSKISEDKNTAIVELEIIFKNKEVKLDKIKLKKDHKDNWKVKL</sequence>
<dbReference type="Gene3D" id="3.10.450.50">
    <property type="match status" value="1"/>
</dbReference>
<organism evidence="2 3">
    <name type="scientific">Campylobacter portucalensis</name>
    <dbReference type="NCBI Taxonomy" id="2608384"/>
    <lineage>
        <taxon>Bacteria</taxon>
        <taxon>Pseudomonadati</taxon>
        <taxon>Campylobacterota</taxon>
        <taxon>Epsilonproteobacteria</taxon>
        <taxon>Campylobacterales</taxon>
        <taxon>Campylobacteraceae</taxon>
        <taxon>Campylobacter</taxon>
    </lineage>
</organism>
<reference evidence="2 3" key="1">
    <citation type="submission" date="2019-09" db="EMBL/GenBank/DDBJ databases">
        <authorList>
            <person name="Silva M."/>
            <person name="Pereira G."/>
            <person name="Lopes-Da-Costa L."/>
            <person name="Silva E."/>
        </authorList>
    </citation>
    <scope>NUCLEOTIDE SEQUENCE [LARGE SCALE GENOMIC DNA]</scope>
    <source>
        <strain evidence="2 3">FMV-PI01</strain>
    </source>
</reference>
<dbReference type="InterPro" id="IPR024267">
    <property type="entry name" value="DUF4878"/>
</dbReference>
<dbReference type="RefSeq" id="WP_154571092.1">
    <property type="nucleotide sequence ID" value="NZ_VWSJ01000025.1"/>
</dbReference>
<evidence type="ECO:0000313" key="3">
    <source>
        <dbReference type="Proteomes" id="UP000476338"/>
    </source>
</evidence>
<comment type="caution">
    <text evidence="2">The sequence shown here is derived from an EMBL/GenBank/DDBJ whole genome shotgun (WGS) entry which is preliminary data.</text>
</comment>
<evidence type="ECO:0000259" key="1">
    <source>
        <dbReference type="Pfam" id="PF12870"/>
    </source>
</evidence>
<dbReference type="Proteomes" id="UP000476338">
    <property type="component" value="Unassembled WGS sequence"/>
</dbReference>
<proteinExistence type="predicted"/>
<evidence type="ECO:0000313" key="2">
    <source>
        <dbReference type="EMBL" id="MSN96827.1"/>
    </source>
</evidence>